<sequence>MTVHTEYEKLLKDESFCLAEITEVKKLLRQLQYDLKKARTALVKYETLSVAYISDTLVVTDN</sequence>
<dbReference type="EMBL" id="BAAAZC010000011">
    <property type="protein sequence ID" value="GAA3969140.1"/>
    <property type="molecule type" value="Genomic_DNA"/>
</dbReference>
<evidence type="ECO:0000313" key="3">
    <source>
        <dbReference type="Proteomes" id="UP001500742"/>
    </source>
</evidence>
<keyword evidence="1" id="KW-0175">Coiled coil</keyword>
<gene>
    <name evidence="2" type="ORF">GCM10022210_17500</name>
</gene>
<proteinExistence type="predicted"/>
<dbReference type="Proteomes" id="UP001500742">
    <property type="component" value="Unassembled WGS sequence"/>
</dbReference>
<dbReference type="RefSeq" id="WP_259095859.1">
    <property type="nucleotide sequence ID" value="NZ_BAAAZC010000011.1"/>
</dbReference>
<name>A0ABP7PR75_9SPHI</name>
<feature type="coiled-coil region" evidence="1">
    <location>
        <begin position="21"/>
        <end position="48"/>
    </location>
</feature>
<organism evidence="2 3">
    <name type="scientific">Mucilaginibacter dorajii</name>
    <dbReference type="NCBI Taxonomy" id="692994"/>
    <lineage>
        <taxon>Bacteria</taxon>
        <taxon>Pseudomonadati</taxon>
        <taxon>Bacteroidota</taxon>
        <taxon>Sphingobacteriia</taxon>
        <taxon>Sphingobacteriales</taxon>
        <taxon>Sphingobacteriaceae</taxon>
        <taxon>Mucilaginibacter</taxon>
    </lineage>
</organism>
<protein>
    <submittedName>
        <fullName evidence="2">Uncharacterized protein</fullName>
    </submittedName>
</protein>
<comment type="caution">
    <text evidence="2">The sequence shown here is derived from an EMBL/GenBank/DDBJ whole genome shotgun (WGS) entry which is preliminary data.</text>
</comment>
<evidence type="ECO:0000313" key="2">
    <source>
        <dbReference type="EMBL" id="GAA3969140.1"/>
    </source>
</evidence>
<accession>A0ABP7PR75</accession>
<reference evidence="3" key="1">
    <citation type="journal article" date="2019" name="Int. J. Syst. Evol. Microbiol.">
        <title>The Global Catalogue of Microorganisms (GCM) 10K type strain sequencing project: providing services to taxonomists for standard genome sequencing and annotation.</title>
        <authorList>
            <consortium name="The Broad Institute Genomics Platform"/>
            <consortium name="The Broad Institute Genome Sequencing Center for Infectious Disease"/>
            <person name="Wu L."/>
            <person name="Ma J."/>
        </authorList>
    </citation>
    <scope>NUCLEOTIDE SEQUENCE [LARGE SCALE GENOMIC DNA]</scope>
    <source>
        <strain evidence="3">JCM 16601</strain>
    </source>
</reference>
<keyword evidence="3" id="KW-1185">Reference proteome</keyword>
<evidence type="ECO:0000256" key="1">
    <source>
        <dbReference type="SAM" id="Coils"/>
    </source>
</evidence>